<evidence type="ECO:0000313" key="2">
    <source>
        <dbReference type="Proteomes" id="UP000670527"/>
    </source>
</evidence>
<comment type="caution">
    <text evidence="1">The sequence shown here is derived from an EMBL/GenBank/DDBJ whole genome shotgun (WGS) entry which is preliminary data.</text>
</comment>
<sequence length="79" mass="9387">KKAFAFLHIRCGIEKVSSLSYELMLLPIAYAVANDNFWLSSSHIDKIEYWYWSSLFSGSYREKQNGRCIEDVQQLYQWL</sequence>
<reference evidence="1 2" key="1">
    <citation type="submission" date="2021-03" db="EMBL/GenBank/DDBJ databases">
        <authorList>
            <person name="Kim M.K."/>
        </authorList>
    </citation>
    <scope>NUCLEOTIDE SEQUENCE [LARGE SCALE GENOMIC DNA]</scope>
    <source>
        <strain evidence="1 2">BT507</strain>
    </source>
</reference>
<dbReference type="RefSeq" id="WP_208309680.1">
    <property type="nucleotide sequence ID" value="NZ_JAGETX010000151.1"/>
</dbReference>
<accession>A0ABS3TIV7</accession>
<dbReference type="Proteomes" id="UP000670527">
    <property type="component" value="Unassembled WGS sequence"/>
</dbReference>
<feature type="non-terminal residue" evidence="1">
    <location>
        <position position="79"/>
    </location>
</feature>
<keyword evidence="2" id="KW-1185">Reference proteome</keyword>
<protein>
    <submittedName>
        <fullName evidence="1">Uncharacterized protein</fullName>
    </submittedName>
</protein>
<dbReference type="EMBL" id="JAGETX010000151">
    <property type="protein sequence ID" value="MBO3273601.1"/>
    <property type="molecule type" value="Genomic_DNA"/>
</dbReference>
<gene>
    <name evidence="1" type="ORF">J4D97_23380</name>
</gene>
<organism evidence="1 2">
    <name type="scientific">Hymenobacter defluvii</name>
    <dbReference type="NCBI Taxonomy" id="2054411"/>
    <lineage>
        <taxon>Bacteria</taxon>
        <taxon>Pseudomonadati</taxon>
        <taxon>Bacteroidota</taxon>
        <taxon>Cytophagia</taxon>
        <taxon>Cytophagales</taxon>
        <taxon>Hymenobacteraceae</taxon>
        <taxon>Hymenobacter</taxon>
    </lineage>
</organism>
<proteinExistence type="predicted"/>
<name>A0ABS3TIV7_9BACT</name>
<feature type="non-terminal residue" evidence="1">
    <location>
        <position position="1"/>
    </location>
</feature>
<evidence type="ECO:0000313" key="1">
    <source>
        <dbReference type="EMBL" id="MBO3273601.1"/>
    </source>
</evidence>